<accession>A0A642UZU0</accession>
<name>A0A642UZU0_9ASCO</name>
<keyword evidence="2" id="KW-0560">Oxidoreductase</keyword>
<dbReference type="PANTHER" id="PTHR24320">
    <property type="entry name" value="RETINOL DEHYDROGENASE"/>
    <property type="match status" value="1"/>
</dbReference>
<dbReference type="Pfam" id="PF00106">
    <property type="entry name" value="adh_short"/>
    <property type="match status" value="1"/>
</dbReference>
<dbReference type="SUPFAM" id="SSF51735">
    <property type="entry name" value="NAD(P)-binding Rossmann-fold domains"/>
    <property type="match status" value="1"/>
</dbReference>
<dbReference type="AlphaFoldDB" id="A0A642UZU0"/>
<reference evidence="4" key="1">
    <citation type="journal article" date="2019" name="G3 (Bethesda)">
        <title>Genome Assemblies of Two Rare Opportunistic Yeast Pathogens: Diutina rugosa (syn. Candida rugosa) and Trichomonascus ciferrii (syn. Candida ciferrii).</title>
        <authorList>
            <person name="Mixao V."/>
            <person name="Saus E."/>
            <person name="Hansen A.P."/>
            <person name="Lass-Florl C."/>
            <person name="Gabaldon T."/>
        </authorList>
    </citation>
    <scope>NUCLEOTIDE SEQUENCE</scope>
    <source>
        <strain evidence="4">CBS 4856</strain>
    </source>
</reference>
<dbReference type="GO" id="GO:0016491">
    <property type="term" value="F:oxidoreductase activity"/>
    <property type="evidence" value="ECO:0007669"/>
    <property type="project" value="UniProtKB-KW"/>
</dbReference>
<sequence>MSLVKLTTMTAFGHNTTSDEAAEHYKGEIEGKTVVVTGATCGGIGAETVKSIAKNGASLVVFTVRNERALNDTTAKLNKEAPGARIKGVLLDLASFDSIHKAAAEIKSIASAQIDVLINNAGVMACPYNTTKDGFELQFGTNHLGHFLLTSLLKEKLFNSPTPRVVNLSSTATWAAPVLFDDINFTNEKETYVPWVAYGQSKTANILFTNELHDKFNKSNKLSAYSLHPGAIFTNLQRHIDPSPESLGLEKDYWGNPLFCPEVLKYLHPKPVPQGAATTIVAAFNTHIPSGSYLSDCQEENTFPKSYAKDKTNAKRLWDISQQFTKTEFA</sequence>
<comment type="similarity">
    <text evidence="1 3">Belongs to the short-chain dehydrogenases/reductases (SDR) family.</text>
</comment>
<evidence type="ECO:0000313" key="5">
    <source>
        <dbReference type="Proteomes" id="UP000761534"/>
    </source>
</evidence>
<dbReference type="EMBL" id="SWFS01000356">
    <property type="protein sequence ID" value="KAA8908880.1"/>
    <property type="molecule type" value="Genomic_DNA"/>
</dbReference>
<dbReference type="Proteomes" id="UP000761534">
    <property type="component" value="Unassembled WGS sequence"/>
</dbReference>
<organism evidence="4 5">
    <name type="scientific">Trichomonascus ciferrii</name>
    <dbReference type="NCBI Taxonomy" id="44093"/>
    <lineage>
        <taxon>Eukaryota</taxon>
        <taxon>Fungi</taxon>
        <taxon>Dikarya</taxon>
        <taxon>Ascomycota</taxon>
        <taxon>Saccharomycotina</taxon>
        <taxon>Dipodascomycetes</taxon>
        <taxon>Dipodascales</taxon>
        <taxon>Trichomonascaceae</taxon>
        <taxon>Trichomonascus</taxon>
        <taxon>Trichomonascus ciferrii complex</taxon>
    </lineage>
</organism>
<dbReference type="Gene3D" id="3.40.50.720">
    <property type="entry name" value="NAD(P)-binding Rossmann-like Domain"/>
    <property type="match status" value="1"/>
</dbReference>
<evidence type="ECO:0000256" key="1">
    <source>
        <dbReference type="ARBA" id="ARBA00006484"/>
    </source>
</evidence>
<evidence type="ECO:0000256" key="3">
    <source>
        <dbReference type="RuleBase" id="RU000363"/>
    </source>
</evidence>
<gene>
    <name evidence="4" type="ORF">TRICI_004693</name>
</gene>
<dbReference type="PANTHER" id="PTHR24320:SF283">
    <property type="entry name" value="RETINOL DEHYDROGENASE 11"/>
    <property type="match status" value="1"/>
</dbReference>
<dbReference type="InterPro" id="IPR036291">
    <property type="entry name" value="NAD(P)-bd_dom_sf"/>
</dbReference>
<dbReference type="InterPro" id="IPR002347">
    <property type="entry name" value="SDR_fam"/>
</dbReference>
<dbReference type="PRINTS" id="PR00080">
    <property type="entry name" value="SDRFAMILY"/>
</dbReference>
<protein>
    <submittedName>
        <fullName evidence="4">Uncharacterized protein</fullName>
    </submittedName>
</protein>
<keyword evidence="5" id="KW-1185">Reference proteome</keyword>
<dbReference type="OrthoDB" id="191139at2759"/>
<dbReference type="PRINTS" id="PR00081">
    <property type="entry name" value="GDHRDH"/>
</dbReference>
<dbReference type="VEuPathDB" id="FungiDB:TRICI_004693"/>
<comment type="caution">
    <text evidence="4">The sequence shown here is derived from an EMBL/GenBank/DDBJ whole genome shotgun (WGS) entry which is preliminary data.</text>
</comment>
<proteinExistence type="inferred from homology"/>
<evidence type="ECO:0000256" key="2">
    <source>
        <dbReference type="ARBA" id="ARBA00023002"/>
    </source>
</evidence>
<evidence type="ECO:0000313" key="4">
    <source>
        <dbReference type="EMBL" id="KAA8908880.1"/>
    </source>
</evidence>